<dbReference type="Pfam" id="PF05183">
    <property type="entry name" value="RdRP"/>
    <property type="match status" value="1"/>
</dbReference>
<organism evidence="3 4">
    <name type="scientific">Marasmius tenuissimus</name>
    <dbReference type="NCBI Taxonomy" id="585030"/>
    <lineage>
        <taxon>Eukaryota</taxon>
        <taxon>Fungi</taxon>
        <taxon>Dikarya</taxon>
        <taxon>Basidiomycota</taxon>
        <taxon>Agaricomycotina</taxon>
        <taxon>Agaricomycetes</taxon>
        <taxon>Agaricomycetidae</taxon>
        <taxon>Agaricales</taxon>
        <taxon>Marasmiineae</taxon>
        <taxon>Marasmiaceae</taxon>
        <taxon>Marasmius</taxon>
    </lineage>
</organism>
<evidence type="ECO:0000313" key="4">
    <source>
        <dbReference type="Proteomes" id="UP001437256"/>
    </source>
</evidence>
<evidence type="ECO:0000256" key="1">
    <source>
        <dbReference type="RuleBase" id="RU363098"/>
    </source>
</evidence>
<dbReference type="EMBL" id="JBBXMP010000134">
    <property type="protein sequence ID" value="KAL0061475.1"/>
    <property type="molecule type" value="Genomic_DNA"/>
</dbReference>
<dbReference type="Proteomes" id="UP001437256">
    <property type="component" value="Unassembled WGS sequence"/>
</dbReference>
<evidence type="ECO:0000313" key="3">
    <source>
        <dbReference type="EMBL" id="KAL0061475.1"/>
    </source>
</evidence>
<evidence type="ECO:0000259" key="2">
    <source>
        <dbReference type="Pfam" id="PF05183"/>
    </source>
</evidence>
<keyword evidence="1" id="KW-0548">Nucleotidyltransferase</keyword>
<keyword evidence="1" id="KW-0696">RNA-directed RNA polymerase</keyword>
<comment type="similarity">
    <text evidence="1">Belongs to the RdRP family.</text>
</comment>
<protein>
    <recommendedName>
        <fullName evidence="1">RNA-dependent RNA polymerase</fullName>
        <ecNumber evidence="1">2.7.7.48</ecNumber>
    </recommendedName>
</protein>
<keyword evidence="4" id="KW-1185">Reference proteome</keyword>
<dbReference type="PANTHER" id="PTHR23079:SF55">
    <property type="entry name" value="RNA-DIRECTED RNA POLYMERASE"/>
    <property type="match status" value="1"/>
</dbReference>
<name>A0ABR2ZJR1_9AGAR</name>
<gene>
    <name evidence="3" type="ORF">AAF712_011698</name>
</gene>
<dbReference type="InterPro" id="IPR057596">
    <property type="entry name" value="RDRP_core"/>
</dbReference>
<reference evidence="3 4" key="1">
    <citation type="submission" date="2024-05" db="EMBL/GenBank/DDBJ databases">
        <title>A draft genome resource for the thread blight pathogen Marasmius tenuissimus strain MS-2.</title>
        <authorList>
            <person name="Yulfo-Soto G.E."/>
            <person name="Baruah I.K."/>
            <person name="Amoako-Attah I."/>
            <person name="Bukari Y."/>
            <person name="Meinhardt L.W."/>
            <person name="Bailey B.A."/>
            <person name="Cohen S.P."/>
        </authorList>
    </citation>
    <scope>NUCLEOTIDE SEQUENCE [LARGE SCALE GENOMIC DNA]</scope>
    <source>
        <strain evidence="3 4">MS-2</strain>
    </source>
</reference>
<accession>A0ABR2ZJR1</accession>
<dbReference type="InterPro" id="IPR007855">
    <property type="entry name" value="RDRP"/>
</dbReference>
<dbReference type="EC" id="2.7.7.48" evidence="1"/>
<dbReference type="PANTHER" id="PTHR23079">
    <property type="entry name" value="RNA-DEPENDENT RNA POLYMERASE"/>
    <property type="match status" value="1"/>
</dbReference>
<comment type="caution">
    <text evidence="3">The sequence shown here is derived from an EMBL/GenBank/DDBJ whole genome shotgun (WGS) entry which is preliminary data.</text>
</comment>
<feature type="domain" description="RDRP core" evidence="2">
    <location>
        <begin position="433"/>
        <end position="1064"/>
    </location>
</feature>
<keyword evidence="1" id="KW-0694">RNA-binding</keyword>
<comment type="catalytic activity">
    <reaction evidence="1">
        <text>RNA(n) + a ribonucleoside 5'-triphosphate = RNA(n+1) + diphosphate</text>
        <dbReference type="Rhea" id="RHEA:21248"/>
        <dbReference type="Rhea" id="RHEA-COMP:14527"/>
        <dbReference type="Rhea" id="RHEA-COMP:17342"/>
        <dbReference type="ChEBI" id="CHEBI:33019"/>
        <dbReference type="ChEBI" id="CHEBI:61557"/>
        <dbReference type="ChEBI" id="CHEBI:140395"/>
        <dbReference type="EC" id="2.7.7.48"/>
    </reaction>
</comment>
<keyword evidence="1" id="KW-0808">Transferase</keyword>
<proteinExistence type="inferred from homology"/>
<sequence>MELNIRYIPEFITEWDLTRILAREILHTDDFHPRTHPDERKINFKASLNPSKAGGVRNDGTGTLTLPHPKIGHRFLDWVKETPLKINGKKIKFFASNKDGKKPREWHSTILTLQRTPYIDPDVEERHAQKLFDLQCSLRVDKVQFGVFFRPSSGVGGQAKSREFSIEWERDYVKESTAWLTFEYDHKLIRIKLGNSMTEHTGYSIAISFASIMKIGYGNDPAAYICIDTLTPPIFEMEDFHRSMTGDDYKDTRKFKHRIGGLNPGHKRVAPYCQKLRILLCDNDPRQDVLQVFRSLCKTAELADSLIAHCKAPYNIEAAGHSFFEDKRLYLLRKKFEDFDWLVAFQLESLLHNCRLLPEEIENLLPRVRELVKRHPHGNQYVSALLREYNRALPDRPASQGFIQFFQSIQAKFQPNDFSLPRGNFNCGHVTFAPTRMILEGPYPTQSNRIIRRYTGYEVHFLRVDFRDEDRLDYRWDREVEAKTFLQERVGNTLKNGFTLGGRTFEFLAYSNSALREHAVWFMSPFHHPVEGLVTPDKIRDSIGDFKNIVKEDYTEEDMIFFEKDMKLLKQPAKYAARIAQAFTATDPSVKIMRDEWEMMDDLGKEPYLFTDGVGVISESLADEIWEALCQQRGYRPLRSVKPSAYQIRFLGFKGMVVVDKQLDSMGGEIRMRLRPSMRKFGNRSVEDADIEIARSFERPNLCYLNRPLVTILESQGVKTEAFETLVDKAVADVYGVDDSLSKSSIFMRDHSLGSKYNLSWILAQLEQMKCCIGREEDRPGRDYINIDYPFLRQLREVARMHVLREIKHQARIPVPDSYLLVGVADEGPVYEKAGHEDVYVLPEGHIYACVQRSAEEEPIYVQGSCTISRSPVAHPGDVQRVHAIGKPPTGMLCAFEGLKNVVVLPSVGGRSLASCLGGGDLDGDLYSIITYPPLLPAQNERPASYDPGETLTLDRESTVKDICDFVVDYIYSDVLGLLSDRLIVIADQSKDGIHDRDCLKLARLCSQAVDFPKQGIPVDLDKEKLPRTLIRCKPDWHAAEVVNPRGTDYYESTRALGYMYRKVKLATPEDIATRLEKDLADMQDQGLPSIGQSPTLSDPISCVLKKQVQDWLSPYVDPDSSKDPELQSIFHKYRDELRYICATHTLSNTPGVTLSEAEVVMGTILAKCSQKRWRDDRMYRMKTHSEMLVKEVVKSLSVCHDRELTERDQALYSLERAWWAWDLSLKMVATGNARDRFGGHSFGLIALDCILHALEKLKELLSQGDGIPTLVSTRTLWDGTMVANSTPWLCTTI</sequence>